<feature type="signal peptide" evidence="1">
    <location>
        <begin position="1"/>
        <end position="17"/>
    </location>
</feature>
<dbReference type="OrthoDB" id="2529000at2759"/>
<evidence type="ECO:0000313" key="2">
    <source>
        <dbReference type="EMBL" id="CEQ42765.1"/>
    </source>
</evidence>
<proteinExistence type="predicted"/>
<organism evidence="2 3">
    <name type="scientific">Sporidiobolus salmonicolor</name>
    <name type="common">Yeast-like fungus</name>
    <name type="synonym">Sporobolomyces salmonicolor</name>
    <dbReference type="NCBI Taxonomy" id="5005"/>
    <lineage>
        <taxon>Eukaryota</taxon>
        <taxon>Fungi</taxon>
        <taxon>Dikarya</taxon>
        <taxon>Basidiomycota</taxon>
        <taxon>Pucciniomycotina</taxon>
        <taxon>Microbotryomycetes</taxon>
        <taxon>Sporidiobolales</taxon>
        <taxon>Sporidiobolaceae</taxon>
        <taxon>Sporobolomyces</taxon>
    </lineage>
</organism>
<reference evidence="3" key="1">
    <citation type="submission" date="2015-02" db="EMBL/GenBank/DDBJ databases">
        <authorList>
            <person name="Gon?alves P."/>
        </authorList>
    </citation>
    <scope>NUCLEOTIDE SEQUENCE [LARGE SCALE GENOMIC DNA]</scope>
</reference>
<keyword evidence="3" id="KW-1185">Reference proteome</keyword>
<dbReference type="Proteomes" id="UP000243876">
    <property type="component" value="Unassembled WGS sequence"/>
</dbReference>
<keyword evidence="1" id="KW-0732">Signal</keyword>
<evidence type="ECO:0000313" key="3">
    <source>
        <dbReference type="Proteomes" id="UP000243876"/>
    </source>
</evidence>
<feature type="chain" id="PRO_5002303509" evidence="1">
    <location>
        <begin position="18"/>
        <end position="240"/>
    </location>
</feature>
<dbReference type="EMBL" id="CENE01000035">
    <property type="protein sequence ID" value="CEQ42765.1"/>
    <property type="molecule type" value="Genomic_DNA"/>
</dbReference>
<accession>A0A0D6ET66</accession>
<evidence type="ECO:0000256" key="1">
    <source>
        <dbReference type="SAM" id="SignalP"/>
    </source>
</evidence>
<protein>
    <submittedName>
        <fullName evidence="2">SPOSA6832_04613-mRNA-1:cds</fullName>
    </submittedName>
</protein>
<name>A0A0D6ET66_SPOSA</name>
<gene>
    <name evidence="2" type="primary">SPOSA6832_04613</name>
</gene>
<sequence>MLVSVVSLFSLAATASPSSPFDATVAFSVRSLTKRAAASSSSSAPTSSSYLEDLFGMETTQCEPTCGTGLSDLTTCSQESTQATIAACACSSVTLADLRSCASCISSTTTSSTNATGVVQAYNSFVDLCTQEGLVSVTGTVAVGASTKPLPRSSTAASAASSALSSAHPTYDANSTPTSTAIVPSLVNTGSLASATATATGSLANAAASATSTAHSGSTRNVAGALVGLFAVGVAVIALA</sequence>
<dbReference type="AlphaFoldDB" id="A0A0D6ET66"/>